<keyword evidence="2" id="KW-1185">Reference proteome</keyword>
<dbReference type="EMBL" id="VLKK01000007">
    <property type="protein sequence ID" value="TWH93230.1"/>
    <property type="molecule type" value="Genomic_DNA"/>
</dbReference>
<evidence type="ECO:0000313" key="2">
    <source>
        <dbReference type="Proteomes" id="UP000316624"/>
    </source>
</evidence>
<name>A0A562KCU4_SPHWJ</name>
<evidence type="ECO:0000313" key="1">
    <source>
        <dbReference type="EMBL" id="TWH93230.1"/>
    </source>
</evidence>
<organism evidence="1 2">
    <name type="scientific">Sphingobium wenxiniae (strain DSM 21828 / CGMCC 1.7748 / JZ-1)</name>
    <dbReference type="NCBI Taxonomy" id="595605"/>
    <lineage>
        <taxon>Bacteria</taxon>
        <taxon>Pseudomonadati</taxon>
        <taxon>Pseudomonadota</taxon>
        <taxon>Alphaproteobacteria</taxon>
        <taxon>Sphingomonadales</taxon>
        <taxon>Sphingomonadaceae</taxon>
        <taxon>Sphingobium</taxon>
    </lineage>
</organism>
<dbReference type="Proteomes" id="UP000316624">
    <property type="component" value="Unassembled WGS sequence"/>
</dbReference>
<accession>A0A562KCU4</accession>
<dbReference type="AlphaFoldDB" id="A0A562KCU4"/>
<protein>
    <submittedName>
        <fullName evidence="1">Uncharacterized protein</fullName>
    </submittedName>
</protein>
<proteinExistence type="predicted"/>
<reference evidence="1 2" key="1">
    <citation type="journal article" date="2015" name="Stand. Genomic Sci.">
        <title>Genomic Encyclopedia of Bacterial and Archaeal Type Strains, Phase III: the genomes of soil and plant-associated and newly described type strains.</title>
        <authorList>
            <person name="Whitman W.B."/>
            <person name="Woyke T."/>
            <person name="Klenk H.P."/>
            <person name="Zhou Y."/>
            <person name="Lilburn T.G."/>
            <person name="Beck B.J."/>
            <person name="De Vos P."/>
            <person name="Vandamme P."/>
            <person name="Eisen J.A."/>
            <person name="Garrity G."/>
            <person name="Hugenholtz P."/>
            <person name="Kyrpides N.C."/>
        </authorList>
    </citation>
    <scope>NUCLEOTIDE SEQUENCE [LARGE SCALE GENOMIC DNA]</scope>
    <source>
        <strain evidence="1 2">CGMCC 1.7748</strain>
    </source>
</reference>
<sequence>MILADAARHIGVAILRAVTNLALRYGDVTNMALLAQATQGLVAHMQALRRLFGCQEDRRFHAASLLATNSFLRGGIQ</sequence>
<gene>
    <name evidence="1" type="ORF">IQ35_02137</name>
</gene>
<comment type="caution">
    <text evidence="1">The sequence shown here is derived from an EMBL/GenBank/DDBJ whole genome shotgun (WGS) entry which is preliminary data.</text>
</comment>